<dbReference type="PRINTS" id="PR00070">
    <property type="entry name" value="DHFR"/>
</dbReference>
<dbReference type="PROSITE" id="PS00075">
    <property type="entry name" value="DHFR_1"/>
    <property type="match status" value="1"/>
</dbReference>
<dbReference type="UniPathway" id="UPA00077">
    <property type="reaction ID" value="UER00158"/>
</dbReference>
<evidence type="ECO:0000256" key="7">
    <source>
        <dbReference type="PIRNR" id="PIRNR000194"/>
    </source>
</evidence>
<reference evidence="10 11" key="1">
    <citation type="submission" date="2018-02" db="EMBL/GenBank/DDBJ databases">
        <authorList>
            <person name="Cohen D.B."/>
            <person name="Kent A.D."/>
        </authorList>
    </citation>
    <scope>NUCLEOTIDE SEQUENCE [LARGE SCALE GENOMIC DNA]</scope>
    <source>
        <strain evidence="10">1</strain>
    </source>
</reference>
<comment type="function">
    <text evidence="7">Key enzyme in folate metabolism. Catalyzes an essential reaction for de novo glycine and purine synthesis, and for DNA precursor synthesis.</text>
</comment>
<dbReference type="GO" id="GO:0046452">
    <property type="term" value="P:dihydrofolate metabolic process"/>
    <property type="evidence" value="ECO:0007669"/>
    <property type="project" value="TreeGrafter"/>
</dbReference>
<dbReference type="Proteomes" id="UP000238164">
    <property type="component" value="Chromosome 1"/>
</dbReference>
<comment type="catalytic activity">
    <reaction evidence="7">
        <text>(6S)-5,6,7,8-tetrahydrofolate + NADP(+) = 7,8-dihydrofolate + NADPH + H(+)</text>
        <dbReference type="Rhea" id="RHEA:15009"/>
        <dbReference type="ChEBI" id="CHEBI:15378"/>
        <dbReference type="ChEBI" id="CHEBI:57451"/>
        <dbReference type="ChEBI" id="CHEBI:57453"/>
        <dbReference type="ChEBI" id="CHEBI:57783"/>
        <dbReference type="ChEBI" id="CHEBI:58349"/>
        <dbReference type="EC" id="1.5.1.3"/>
    </reaction>
</comment>
<dbReference type="PROSITE" id="PS51330">
    <property type="entry name" value="DHFR_2"/>
    <property type="match status" value="1"/>
</dbReference>
<dbReference type="InterPro" id="IPR012259">
    <property type="entry name" value="DHFR"/>
</dbReference>
<evidence type="ECO:0000259" key="9">
    <source>
        <dbReference type="PROSITE" id="PS51330"/>
    </source>
</evidence>
<dbReference type="InterPro" id="IPR024072">
    <property type="entry name" value="DHFR-like_dom_sf"/>
</dbReference>
<evidence type="ECO:0000256" key="1">
    <source>
        <dbReference type="ARBA" id="ARBA00004903"/>
    </source>
</evidence>
<gene>
    <name evidence="10" type="ORF">MPLG2_0443</name>
</gene>
<dbReference type="EMBL" id="LT985188">
    <property type="protein sequence ID" value="SPD85479.1"/>
    <property type="molecule type" value="Genomic_DNA"/>
</dbReference>
<dbReference type="GO" id="GO:0050661">
    <property type="term" value="F:NADP binding"/>
    <property type="evidence" value="ECO:0007669"/>
    <property type="project" value="InterPro"/>
</dbReference>
<comment type="similarity">
    <text evidence="2 7 8">Belongs to the dihydrofolate reductase family.</text>
</comment>
<name>A0A2N9JD79_9ACTN</name>
<dbReference type="PANTHER" id="PTHR48069:SF3">
    <property type="entry name" value="DIHYDROFOLATE REDUCTASE"/>
    <property type="match status" value="1"/>
</dbReference>
<sequence length="174" mass="19150">MSVVAIAAVGRNGAIGRQGDVPWHIPEDWQRFKRVTTGCSLIMGRATFEAIGRPLPGRASIVISRDPEAGARWRASEAGRKALPENTTVRFVTSVDEALAAADHSRTVWIGGGAQIYREAWPQTQELDICEVDQSPEADAFFPAVDADEWVEIARDGHDGYAFVRYRRRAVDEG</sequence>
<feature type="domain" description="DHFR" evidence="9">
    <location>
        <begin position="2"/>
        <end position="174"/>
    </location>
</feature>
<dbReference type="GO" id="GO:0006730">
    <property type="term" value="P:one-carbon metabolic process"/>
    <property type="evidence" value="ECO:0007669"/>
    <property type="project" value="UniProtKB-KW"/>
</dbReference>
<dbReference type="PANTHER" id="PTHR48069">
    <property type="entry name" value="DIHYDROFOLATE REDUCTASE"/>
    <property type="match status" value="1"/>
</dbReference>
<dbReference type="Gene3D" id="3.40.430.10">
    <property type="entry name" value="Dihydrofolate Reductase, subunit A"/>
    <property type="match status" value="1"/>
</dbReference>
<dbReference type="RefSeq" id="WP_105184703.1">
    <property type="nucleotide sequence ID" value="NZ_BAAAGO010000043.1"/>
</dbReference>
<evidence type="ECO:0000256" key="5">
    <source>
        <dbReference type="ARBA" id="ARBA00022857"/>
    </source>
</evidence>
<dbReference type="KEGG" id="mgg:MPLG2_0443"/>
<keyword evidence="11" id="KW-1185">Reference proteome</keyword>
<dbReference type="AlphaFoldDB" id="A0A2N9JD79"/>
<dbReference type="EC" id="1.5.1.3" evidence="3 7"/>
<evidence type="ECO:0000256" key="2">
    <source>
        <dbReference type="ARBA" id="ARBA00009539"/>
    </source>
</evidence>
<dbReference type="OrthoDB" id="9804315at2"/>
<dbReference type="InterPro" id="IPR001796">
    <property type="entry name" value="DHFR_dom"/>
</dbReference>
<dbReference type="SUPFAM" id="SSF53597">
    <property type="entry name" value="Dihydrofolate reductase-like"/>
    <property type="match status" value="1"/>
</dbReference>
<dbReference type="GO" id="GO:0004146">
    <property type="term" value="F:dihydrofolate reductase activity"/>
    <property type="evidence" value="ECO:0007669"/>
    <property type="project" value="UniProtKB-EC"/>
</dbReference>
<evidence type="ECO:0000256" key="4">
    <source>
        <dbReference type="ARBA" id="ARBA00022563"/>
    </source>
</evidence>
<keyword evidence="5 7" id="KW-0521">NADP</keyword>
<evidence type="ECO:0000313" key="11">
    <source>
        <dbReference type="Proteomes" id="UP000238164"/>
    </source>
</evidence>
<dbReference type="GO" id="GO:0046655">
    <property type="term" value="P:folic acid metabolic process"/>
    <property type="evidence" value="ECO:0007669"/>
    <property type="project" value="TreeGrafter"/>
</dbReference>
<dbReference type="GO" id="GO:0046654">
    <property type="term" value="P:tetrahydrofolate biosynthetic process"/>
    <property type="evidence" value="ECO:0007669"/>
    <property type="project" value="UniProtKB-UniPathway"/>
</dbReference>
<accession>A0A2N9JD79</accession>
<organism evidence="10 11">
    <name type="scientific">Micropruina glycogenica</name>
    <dbReference type="NCBI Taxonomy" id="75385"/>
    <lineage>
        <taxon>Bacteria</taxon>
        <taxon>Bacillati</taxon>
        <taxon>Actinomycetota</taxon>
        <taxon>Actinomycetes</taxon>
        <taxon>Propionibacteriales</taxon>
        <taxon>Nocardioidaceae</taxon>
        <taxon>Micropruina</taxon>
    </lineage>
</organism>
<comment type="pathway">
    <text evidence="1 7">Cofactor biosynthesis; tetrahydrofolate biosynthesis; 5,6,7,8-tetrahydrofolate from 7,8-dihydrofolate: step 1/1.</text>
</comment>
<dbReference type="Pfam" id="PF00186">
    <property type="entry name" value="DHFR_1"/>
    <property type="match status" value="1"/>
</dbReference>
<evidence type="ECO:0000256" key="6">
    <source>
        <dbReference type="ARBA" id="ARBA00023002"/>
    </source>
</evidence>
<evidence type="ECO:0000256" key="3">
    <source>
        <dbReference type="ARBA" id="ARBA00012856"/>
    </source>
</evidence>
<evidence type="ECO:0000256" key="8">
    <source>
        <dbReference type="RuleBase" id="RU004474"/>
    </source>
</evidence>
<keyword evidence="6 7" id="KW-0560">Oxidoreductase</keyword>
<dbReference type="CDD" id="cd00209">
    <property type="entry name" value="DHFR"/>
    <property type="match status" value="1"/>
</dbReference>
<dbReference type="PIRSF" id="PIRSF000194">
    <property type="entry name" value="DHFR"/>
    <property type="match status" value="1"/>
</dbReference>
<keyword evidence="4 7" id="KW-0554">One-carbon metabolism</keyword>
<proteinExistence type="inferred from homology"/>
<evidence type="ECO:0000313" key="10">
    <source>
        <dbReference type="EMBL" id="SPD85479.1"/>
    </source>
</evidence>
<dbReference type="InterPro" id="IPR017925">
    <property type="entry name" value="DHFR_CS"/>
</dbReference>
<protein>
    <recommendedName>
        <fullName evidence="3 7">Dihydrofolate reductase</fullName>
        <ecNumber evidence="3 7">1.5.1.3</ecNumber>
    </recommendedName>
</protein>